<dbReference type="SUPFAM" id="SSF53474">
    <property type="entry name" value="alpha/beta-Hydrolases"/>
    <property type="match status" value="1"/>
</dbReference>
<evidence type="ECO:0000256" key="1">
    <source>
        <dbReference type="SAM" id="MobiDB-lite"/>
    </source>
</evidence>
<feature type="region of interest" description="Disordered" evidence="1">
    <location>
        <begin position="453"/>
        <end position="597"/>
    </location>
</feature>
<protein>
    <recommendedName>
        <fullName evidence="4">AB hydrolase-1 domain-containing protein</fullName>
    </recommendedName>
</protein>
<organism evidence="2 3">
    <name type="scientific">Neonectria punicea</name>
    <dbReference type="NCBI Taxonomy" id="979145"/>
    <lineage>
        <taxon>Eukaryota</taxon>
        <taxon>Fungi</taxon>
        <taxon>Dikarya</taxon>
        <taxon>Ascomycota</taxon>
        <taxon>Pezizomycotina</taxon>
        <taxon>Sordariomycetes</taxon>
        <taxon>Hypocreomycetidae</taxon>
        <taxon>Hypocreales</taxon>
        <taxon>Nectriaceae</taxon>
        <taxon>Neonectria</taxon>
    </lineage>
</organism>
<reference evidence="2 3" key="1">
    <citation type="journal article" date="2025" name="Microbiol. Resour. Announc.">
        <title>Draft genome sequences for Neonectria magnoliae and Neonectria punicea, canker pathogens of Liriodendron tulipifera and Acer saccharum in West Virginia.</title>
        <authorList>
            <person name="Petronek H.M."/>
            <person name="Kasson M.T."/>
            <person name="Metheny A.M."/>
            <person name="Stauder C.M."/>
            <person name="Lovett B."/>
            <person name="Lynch S.C."/>
            <person name="Garnas J.R."/>
            <person name="Kasson L.R."/>
            <person name="Stajich J.E."/>
        </authorList>
    </citation>
    <scope>NUCLEOTIDE SEQUENCE [LARGE SCALE GENOMIC DNA]</scope>
    <source>
        <strain evidence="2 3">NRRL 64653</strain>
    </source>
</reference>
<dbReference type="Proteomes" id="UP001498476">
    <property type="component" value="Unassembled WGS sequence"/>
</dbReference>
<sequence>MDFEDPRPSPAQSVSAFGHPPSSDPLPYGTGSDNTTECDEEGDYSGLDSSREAPCIRTTFFVNADWRMGSTLANATNIVGQMYVEQLDPIEKLHPYPIVLIHGDFHTGQMAKPDGNPGWASYFIRRGFQVYVVDLPPCGRSNFLTGAHFVHRELGRKSYSLAAAFIENELTAAGRHPAHGQPLVPLKHPRAAFHNQWPGTGQRGDPVFTNYCASLVTLHLNKVERQSLGQNAFQALLHKIGKSILIGEGSGGNMTWLATDVAPELVAGVVAVEPAGPPFGTAMPKNNKPRVYSQFIERDESARPYGLADIPLTYDPPAHPHEGIDPPAKDLLDIDRSLRPDRLGACFMQRRPETDVVEVGADGKPVSGGQIGQVRQLIHLKKVPHALVTAHASPHSVYDWATVAFMKQAGVAVDWLRLEDHRIMGNGHLMFLEMNSDEVAGMIEAWIQAKVPETPDAGPAGPITPAKSQNMRASEKGIETKSIQGSNGKSSERSFQGHLSTGPARSYELAPRPHPTGDHDTPVKAQTSSSACPINVAEAKHKRPAAPSSTASEIHDGKSPRPVSPKPHDQKRRCLGQGGEAPLIPMSSPSKPFPVPQLTSQQHIRAYQNLQGRSHGGISPQPVTDICLPPISHSSGPSQLRKQFEAITRADQSSPYRGPLVRPVTAMPSTPQGPGLYTHLSGGTTPVEHSSAPATVSTAESERPRTLPSVFRHITFSDESIRALASEASPKMTATSDPTSRTSRQQFDIAGQPQMSTPLLDPRLVHISTPVDQQAIHGLSNSPLTPSAQMPMSAGYLQGGFYAMHAMTPPSPSPAPRVSVNPMPPQVRPIPPKDKKPSLQ</sequence>
<dbReference type="InterPro" id="IPR050228">
    <property type="entry name" value="Carboxylesterase_BioH"/>
</dbReference>
<dbReference type="PANTHER" id="PTHR43194:SF4">
    <property type="entry name" value="AB HYDROLASE-1 DOMAIN-CONTAINING PROTEIN"/>
    <property type="match status" value="1"/>
</dbReference>
<proteinExistence type="predicted"/>
<feature type="region of interest" description="Disordered" evidence="1">
    <location>
        <begin position="806"/>
        <end position="840"/>
    </location>
</feature>
<dbReference type="Gene3D" id="3.40.50.1820">
    <property type="entry name" value="alpha/beta hydrolase"/>
    <property type="match status" value="1"/>
</dbReference>
<dbReference type="EMBL" id="JAZAVJ010000070">
    <property type="protein sequence ID" value="KAK7416359.1"/>
    <property type="molecule type" value="Genomic_DNA"/>
</dbReference>
<accession>A0ABR1H605</accession>
<dbReference type="PANTHER" id="PTHR43194">
    <property type="entry name" value="HYDROLASE ALPHA/BETA FOLD FAMILY"/>
    <property type="match status" value="1"/>
</dbReference>
<feature type="compositionally biased region" description="Basic and acidic residues" evidence="1">
    <location>
        <begin position="831"/>
        <end position="840"/>
    </location>
</feature>
<evidence type="ECO:0000313" key="2">
    <source>
        <dbReference type="EMBL" id="KAK7416359.1"/>
    </source>
</evidence>
<gene>
    <name evidence="2" type="ORF">QQX98_005304</name>
</gene>
<dbReference type="InterPro" id="IPR029058">
    <property type="entry name" value="AB_hydrolase_fold"/>
</dbReference>
<dbReference type="CDD" id="cd12809">
    <property type="entry name" value="Esterase_713_like-2"/>
    <property type="match status" value="1"/>
</dbReference>
<feature type="compositionally biased region" description="Polar residues" evidence="1">
    <location>
        <begin position="481"/>
        <end position="499"/>
    </location>
</feature>
<keyword evidence="3" id="KW-1185">Reference proteome</keyword>
<feature type="region of interest" description="Disordered" evidence="1">
    <location>
        <begin position="1"/>
        <end position="50"/>
    </location>
</feature>
<name>A0ABR1H605_9HYPO</name>
<evidence type="ECO:0008006" key="4">
    <source>
        <dbReference type="Google" id="ProtNLM"/>
    </source>
</evidence>
<evidence type="ECO:0000313" key="3">
    <source>
        <dbReference type="Proteomes" id="UP001498476"/>
    </source>
</evidence>
<feature type="compositionally biased region" description="Polar residues" evidence="1">
    <location>
        <begin position="682"/>
        <end position="699"/>
    </location>
</feature>
<feature type="region of interest" description="Disordered" evidence="1">
    <location>
        <begin position="682"/>
        <end position="705"/>
    </location>
</feature>
<comment type="caution">
    <text evidence="2">The sequence shown here is derived from an EMBL/GenBank/DDBJ whole genome shotgun (WGS) entry which is preliminary data.</text>
</comment>